<protein>
    <submittedName>
        <fullName evidence="7">HlyD family efflux transporter periplasmic adaptor subunit</fullName>
    </submittedName>
</protein>
<dbReference type="PANTHER" id="PTHR32347">
    <property type="entry name" value="EFFLUX SYSTEM COMPONENT YKNX-RELATED"/>
    <property type="match status" value="1"/>
</dbReference>
<evidence type="ECO:0000313" key="8">
    <source>
        <dbReference type="Proteomes" id="UP000663207"/>
    </source>
</evidence>
<dbReference type="Gene3D" id="2.40.50.100">
    <property type="match status" value="1"/>
</dbReference>
<dbReference type="InterPro" id="IPR050465">
    <property type="entry name" value="UPF0194_transport"/>
</dbReference>
<dbReference type="SUPFAM" id="SSF111369">
    <property type="entry name" value="HlyD-like secretion proteins"/>
    <property type="match status" value="1"/>
</dbReference>
<dbReference type="Pfam" id="PF25989">
    <property type="entry name" value="YknX_C"/>
    <property type="match status" value="1"/>
</dbReference>
<dbReference type="EMBL" id="CP071502">
    <property type="protein sequence ID" value="QSX35849.1"/>
    <property type="molecule type" value="Genomic_DNA"/>
</dbReference>
<gene>
    <name evidence="7" type="ORF">JYB85_10765</name>
</gene>
<evidence type="ECO:0000256" key="4">
    <source>
        <dbReference type="SAM" id="Coils"/>
    </source>
</evidence>
<organism evidence="7 8">
    <name type="scientific">Shewanella sedimentimangrovi</name>
    <dbReference type="NCBI Taxonomy" id="2814293"/>
    <lineage>
        <taxon>Bacteria</taxon>
        <taxon>Pseudomonadati</taxon>
        <taxon>Pseudomonadota</taxon>
        <taxon>Gammaproteobacteria</taxon>
        <taxon>Alteromonadales</taxon>
        <taxon>Shewanellaceae</taxon>
        <taxon>Shewanella</taxon>
    </lineage>
</organism>
<comment type="similarity">
    <text evidence="2">Belongs to the membrane fusion protein (MFP) (TC 8.A.1) family.</text>
</comment>
<dbReference type="PANTHER" id="PTHR32347:SF29">
    <property type="entry name" value="UPF0194 MEMBRANE PROTEIN YBHG"/>
    <property type="match status" value="1"/>
</dbReference>
<name>A0ABX7QWH7_9GAMM</name>
<dbReference type="Pfam" id="PF25917">
    <property type="entry name" value="BSH_RND"/>
    <property type="match status" value="1"/>
</dbReference>
<evidence type="ECO:0000259" key="6">
    <source>
        <dbReference type="Pfam" id="PF25989"/>
    </source>
</evidence>
<feature type="domain" description="YknX-like C-terminal permuted SH3-like" evidence="6">
    <location>
        <begin position="338"/>
        <end position="405"/>
    </location>
</feature>
<evidence type="ECO:0000256" key="3">
    <source>
        <dbReference type="ARBA" id="ARBA00023054"/>
    </source>
</evidence>
<evidence type="ECO:0000259" key="5">
    <source>
        <dbReference type="Pfam" id="PF25917"/>
    </source>
</evidence>
<feature type="coiled-coil region" evidence="4">
    <location>
        <begin position="118"/>
        <end position="178"/>
    </location>
</feature>
<evidence type="ECO:0000256" key="1">
    <source>
        <dbReference type="ARBA" id="ARBA00004196"/>
    </source>
</evidence>
<keyword evidence="8" id="KW-1185">Reference proteome</keyword>
<accession>A0ABX7QWH7</accession>
<sequence>MQQVIKWVALLAVLAALLFAFWPRPVPVDVAQVGYRALAETVSEQGRTRVRNRFQVSAPVAGHLQRLELEAGDKVQQGQLLAMIAPGAARLLDSREYSEAAAALDGAHAAKSISLARLSQARENVRLAEQDNARIESLYANHSVGLAELQRAKRDFANARAEVAAAQSELLLREAEIKAAASRLAGQQTLTNANANGSGTDMGTKTNTEAAVPVLAPISGTVLQVLQKSAQEVLPGTLLLELADLDRELEVLVELLTSDAVRVSPGDAVEINDWGGAPLRGTVDRVEPGGFIKFSALGVEEQRVNTLIRFSGSAAERARLGDGFRVDCTITTWSAEHVLSVPISALFRQGDAWAVFKVVHDRLELVPLEIGHKNASYAEVLAGLSEDDIVVLYPDPQLAPGVKVIRRDE</sequence>
<dbReference type="InterPro" id="IPR058625">
    <property type="entry name" value="MdtA-like_BSH"/>
</dbReference>
<dbReference type="Proteomes" id="UP000663207">
    <property type="component" value="Chromosome"/>
</dbReference>
<proteinExistence type="inferred from homology"/>
<evidence type="ECO:0000313" key="7">
    <source>
        <dbReference type="EMBL" id="QSX35849.1"/>
    </source>
</evidence>
<feature type="domain" description="Multidrug resistance protein MdtA-like barrel-sandwich hybrid" evidence="5">
    <location>
        <begin position="55"/>
        <end position="225"/>
    </location>
</feature>
<evidence type="ECO:0000256" key="2">
    <source>
        <dbReference type="ARBA" id="ARBA00009477"/>
    </source>
</evidence>
<dbReference type="RefSeq" id="WP_207379305.1">
    <property type="nucleotide sequence ID" value="NZ_CP071502.1"/>
</dbReference>
<dbReference type="Gene3D" id="2.40.420.20">
    <property type="match status" value="1"/>
</dbReference>
<dbReference type="InterPro" id="IPR058637">
    <property type="entry name" value="YknX-like_C"/>
</dbReference>
<keyword evidence="3 4" id="KW-0175">Coiled coil</keyword>
<comment type="subcellular location">
    <subcellularLocation>
        <location evidence="1">Cell envelope</location>
    </subcellularLocation>
</comment>
<reference evidence="7 8" key="1">
    <citation type="submission" date="2021-03" db="EMBL/GenBank/DDBJ databases">
        <title>Novel species identification of genus Shewanella.</title>
        <authorList>
            <person name="Liu G."/>
            <person name="Zhang Q."/>
        </authorList>
    </citation>
    <scope>NUCLEOTIDE SEQUENCE [LARGE SCALE GENOMIC DNA]</scope>
    <source>
        <strain evidence="7 8">FJAT-52962</strain>
    </source>
</reference>